<sequence>MRQKRLLLTSWGRGHGHITRLEKIGRAFGDEGWIPMIYGHSNSMHVKRIVDAGWQYECYEPWAEAIDPWLDWNRAGVLSASVSLDRNLLRRVKPDLVVNDNRVSMMLAALAEQIPIVSICQDNQLPGYCYDGQTIPATWLLPIDAINHELTALGLAPISDDARWLFCRSRIAIPSSEELEPVDWLGSPEVDVVHTGLLDRGFDAADPDPTNLLFYRTVGSVDAEFEEAFADWPGRIYVATGGRQLTPDGARQGIRSLDVAPLWDLDRIGPGLRAIVHHGGHGITLRCLADQIPSVALPGHNPERLANGIRAASEGQNVVFRPSTPVETVWGAAVDETGDRPAWTEIRSAIDALPRRATAKTTAVDMKTYQNRLVNVLTAASHAP</sequence>
<proteinExistence type="predicted"/>
<accession>A0A7W4UY57</accession>
<dbReference type="SUPFAM" id="SSF53756">
    <property type="entry name" value="UDP-Glycosyltransferase/glycogen phosphorylase"/>
    <property type="match status" value="1"/>
</dbReference>
<organism evidence="1 2">
    <name type="scientific">Leifsonia aquatica</name>
    <name type="common">Corynebacterium aquaticum</name>
    <dbReference type="NCBI Taxonomy" id="144185"/>
    <lineage>
        <taxon>Bacteria</taxon>
        <taxon>Bacillati</taxon>
        <taxon>Actinomycetota</taxon>
        <taxon>Actinomycetes</taxon>
        <taxon>Micrococcales</taxon>
        <taxon>Microbacteriaceae</taxon>
        <taxon>Leifsonia</taxon>
    </lineage>
</organism>
<keyword evidence="1" id="KW-0808">Transferase</keyword>
<dbReference type="EMBL" id="JACHVP010000003">
    <property type="protein sequence ID" value="MBB2968426.1"/>
    <property type="molecule type" value="Genomic_DNA"/>
</dbReference>
<comment type="caution">
    <text evidence="1">The sequence shown here is derived from an EMBL/GenBank/DDBJ whole genome shotgun (WGS) entry which is preliminary data.</text>
</comment>
<protein>
    <submittedName>
        <fullName evidence="1">UDP:flavonoid glycosyltransferase YjiC (YdhE family)</fullName>
    </submittedName>
</protein>
<reference evidence="1 2" key="1">
    <citation type="submission" date="2020-08" db="EMBL/GenBank/DDBJ databases">
        <title>Sequencing the genomes of 1000 actinobacteria strains.</title>
        <authorList>
            <person name="Klenk H.-P."/>
        </authorList>
    </citation>
    <scope>NUCLEOTIDE SEQUENCE [LARGE SCALE GENOMIC DNA]</scope>
    <source>
        <strain evidence="1 2">DSM 20146</strain>
    </source>
</reference>
<name>A0A7W4UY57_LEIAQ</name>
<evidence type="ECO:0000313" key="2">
    <source>
        <dbReference type="Proteomes" id="UP000538196"/>
    </source>
</evidence>
<dbReference type="Gene3D" id="3.40.50.2000">
    <property type="entry name" value="Glycogen Phosphorylase B"/>
    <property type="match status" value="2"/>
</dbReference>
<dbReference type="AlphaFoldDB" id="A0A7W4UY57"/>
<keyword evidence="2" id="KW-1185">Reference proteome</keyword>
<dbReference type="Proteomes" id="UP000538196">
    <property type="component" value="Unassembled WGS sequence"/>
</dbReference>
<dbReference type="RefSeq" id="WP_155828986.1">
    <property type="nucleotide sequence ID" value="NZ_JACHVP010000003.1"/>
</dbReference>
<dbReference type="GO" id="GO:0016740">
    <property type="term" value="F:transferase activity"/>
    <property type="evidence" value="ECO:0007669"/>
    <property type="project" value="UniProtKB-KW"/>
</dbReference>
<gene>
    <name evidence="1" type="ORF">FHX33_003196</name>
</gene>
<evidence type="ECO:0000313" key="1">
    <source>
        <dbReference type="EMBL" id="MBB2968426.1"/>
    </source>
</evidence>